<keyword evidence="2 7" id="KW-0813">Transport</keyword>
<dbReference type="InterPro" id="IPR018108">
    <property type="entry name" value="MCP_transmembrane"/>
</dbReference>
<dbReference type="Gramene" id="VVA10719">
    <property type="protein sequence ID" value="VVA10719"/>
    <property type="gene ID" value="Prudul26B006991"/>
</dbReference>
<dbReference type="InParanoid" id="A0A5E4E6V8"/>
<gene>
    <name evidence="8" type="ORF">ALMOND_2B006991</name>
</gene>
<feature type="repeat" description="Solcar" evidence="6">
    <location>
        <begin position="210"/>
        <end position="294"/>
    </location>
</feature>
<dbReference type="PROSITE" id="PS50920">
    <property type="entry name" value="SOLCAR"/>
    <property type="match status" value="3"/>
</dbReference>
<feature type="repeat" description="Solcar" evidence="6">
    <location>
        <begin position="117"/>
        <end position="200"/>
    </location>
</feature>
<dbReference type="EMBL" id="CABIKO010000002">
    <property type="protein sequence ID" value="VVA10719.1"/>
    <property type="molecule type" value="Genomic_DNA"/>
</dbReference>
<reference evidence="9" key="1">
    <citation type="journal article" date="2020" name="Plant J.">
        <title>Transposons played a major role in the diversification between the closely related almond and peach genomes: results from the almond genome sequence.</title>
        <authorList>
            <person name="Alioto T."/>
            <person name="Alexiou K.G."/>
            <person name="Bardil A."/>
            <person name="Barteri F."/>
            <person name="Castanera R."/>
            <person name="Cruz F."/>
            <person name="Dhingra A."/>
            <person name="Duval H."/>
            <person name="Fernandez I Marti A."/>
            <person name="Frias L."/>
            <person name="Galan B."/>
            <person name="Garcia J.L."/>
            <person name="Howad W."/>
            <person name="Gomez-Garrido J."/>
            <person name="Gut M."/>
            <person name="Julca I."/>
            <person name="Morata J."/>
            <person name="Puigdomenech P."/>
            <person name="Ribeca P."/>
            <person name="Rubio Cabetas M.J."/>
            <person name="Vlasova A."/>
            <person name="Wirthensohn M."/>
            <person name="Garcia-Mas J."/>
            <person name="Gabaldon T."/>
            <person name="Casacuberta J.M."/>
            <person name="Arus P."/>
        </authorList>
    </citation>
    <scope>NUCLEOTIDE SEQUENCE [LARGE SCALE GENOMIC DNA]</scope>
    <source>
        <strain evidence="9">cv. Texas</strain>
    </source>
</reference>
<evidence type="ECO:0000256" key="6">
    <source>
        <dbReference type="PROSITE-ProRule" id="PRU00282"/>
    </source>
</evidence>
<proteinExistence type="inferred from homology"/>
<organism evidence="8 9">
    <name type="scientific">Prunus dulcis</name>
    <name type="common">Almond</name>
    <name type="synonym">Amygdalus dulcis</name>
    <dbReference type="NCBI Taxonomy" id="3755"/>
    <lineage>
        <taxon>Eukaryota</taxon>
        <taxon>Viridiplantae</taxon>
        <taxon>Streptophyta</taxon>
        <taxon>Embryophyta</taxon>
        <taxon>Tracheophyta</taxon>
        <taxon>Spermatophyta</taxon>
        <taxon>Magnoliopsida</taxon>
        <taxon>eudicotyledons</taxon>
        <taxon>Gunneridae</taxon>
        <taxon>Pentapetalae</taxon>
        <taxon>rosids</taxon>
        <taxon>fabids</taxon>
        <taxon>Rosales</taxon>
        <taxon>Rosaceae</taxon>
        <taxon>Amygdaloideae</taxon>
        <taxon>Amygdaleae</taxon>
        <taxon>Prunus</taxon>
    </lineage>
</organism>
<evidence type="ECO:0000256" key="4">
    <source>
        <dbReference type="ARBA" id="ARBA00022737"/>
    </source>
</evidence>
<evidence type="ECO:0000313" key="8">
    <source>
        <dbReference type="EMBL" id="VVA10719.1"/>
    </source>
</evidence>
<evidence type="ECO:0000256" key="3">
    <source>
        <dbReference type="ARBA" id="ARBA00022692"/>
    </source>
</evidence>
<name>A0A5E4E6V8_PRUDU</name>
<dbReference type="Proteomes" id="UP000327085">
    <property type="component" value="Chromosome 7"/>
</dbReference>
<dbReference type="PRINTS" id="PR00926">
    <property type="entry name" value="MITOCARRIER"/>
</dbReference>
<accession>A0A5E4E6V8</accession>
<dbReference type="AlphaFoldDB" id="A0A5E4E6V8"/>
<comment type="similarity">
    <text evidence="7">Belongs to the mitochondrial carrier (TC 2.A.29) family.</text>
</comment>
<dbReference type="SUPFAM" id="SSF103506">
    <property type="entry name" value="Mitochondrial carrier"/>
    <property type="match status" value="1"/>
</dbReference>
<dbReference type="PANTHER" id="PTHR24089">
    <property type="entry name" value="SOLUTE CARRIER FAMILY 25"/>
    <property type="match status" value="1"/>
</dbReference>
<dbReference type="InterPro" id="IPR002067">
    <property type="entry name" value="MCP"/>
</dbReference>
<keyword evidence="5 6" id="KW-0472">Membrane</keyword>
<dbReference type="GO" id="GO:0055085">
    <property type="term" value="P:transmembrane transport"/>
    <property type="evidence" value="ECO:0007669"/>
    <property type="project" value="InterPro"/>
</dbReference>
<protein>
    <submittedName>
        <fullName evidence="8">PREDICTED: adenine nucleotide transporter BT1</fullName>
    </submittedName>
</protein>
<dbReference type="Gene3D" id="1.50.40.10">
    <property type="entry name" value="Mitochondrial carrier domain"/>
    <property type="match status" value="1"/>
</dbReference>
<comment type="subcellular location">
    <subcellularLocation>
        <location evidence="1">Membrane</location>
        <topology evidence="1">Multi-pass membrane protein</topology>
    </subcellularLocation>
</comment>
<evidence type="ECO:0000256" key="5">
    <source>
        <dbReference type="ARBA" id="ARBA00023136"/>
    </source>
</evidence>
<dbReference type="OMA" id="FAYETVK"/>
<feature type="repeat" description="Solcar" evidence="6">
    <location>
        <begin position="304"/>
        <end position="391"/>
    </location>
</feature>
<keyword evidence="4" id="KW-0677">Repeat</keyword>
<dbReference type="GO" id="GO:0016020">
    <property type="term" value="C:membrane"/>
    <property type="evidence" value="ECO:0007669"/>
    <property type="project" value="UniProtKB-SubCell"/>
</dbReference>
<evidence type="ECO:0000313" key="9">
    <source>
        <dbReference type="Proteomes" id="UP000327085"/>
    </source>
</evidence>
<dbReference type="Pfam" id="PF00153">
    <property type="entry name" value="Mito_carr"/>
    <property type="match status" value="3"/>
</dbReference>
<evidence type="ECO:0000256" key="1">
    <source>
        <dbReference type="ARBA" id="ARBA00004141"/>
    </source>
</evidence>
<dbReference type="InterPro" id="IPR023395">
    <property type="entry name" value="MCP_dom_sf"/>
</dbReference>
<sequence>MGRRRLQGTENATNGVVLSCSVIRINRSPASHAGGLFASVGQAARGFVITPNPQNPIDKSTKLLSSTYMKYMPTPDFGLRIGRVDELVEGEALELGEEELLKNNKRGGLKLKIKIGNASLRRLFSGAIAGVVSRAAVAPLETIRTHLMAGSCGHSSSQVFQSIMETDGWQGLFRGTLVNVIRVAPSKAIELFAYDTVNKHLTRPGEELKIPIPASSIAGAVAGFSSTLCTYPLELLKTRLTVQRGVYHHFFHAFSKIVQEEGPAGLYRGLTPSLIGVIPYAAANYFAYDALSKAYKNAFKKEEIGNITTLLIGSAAAAISSSATFPLEVARKKMQVGALNGRQYKDILHALSSTLESEGIAGLYRGLGPSYMKLVPAAGISFMCYEACKRILTENEEEI</sequence>
<evidence type="ECO:0000256" key="7">
    <source>
        <dbReference type="RuleBase" id="RU000488"/>
    </source>
</evidence>
<keyword evidence="3 6" id="KW-0812">Transmembrane</keyword>
<evidence type="ECO:0000256" key="2">
    <source>
        <dbReference type="ARBA" id="ARBA00022448"/>
    </source>
</evidence>